<keyword evidence="6 19" id="KW-0597">Phosphoprotein</keyword>
<keyword evidence="13" id="KW-0067">ATP-binding</keyword>
<comment type="similarity">
    <text evidence="4">Belongs to the ethylene receptor family.</text>
</comment>
<evidence type="ECO:0000256" key="13">
    <source>
        <dbReference type="ARBA" id="ARBA00022840"/>
    </source>
</evidence>
<evidence type="ECO:0000259" key="20">
    <source>
        <dbReference type="PROSITE" id="PS50109"/>
    </source>
</evidence>
<dbReference type="CDD" id="cd09272">
    <property type="entry name" value="RNase_HI_RT_Ty1"/>
    <property type="match status" value="1"/>
</dbReference>
<dbReference type="InterPro" id="IPR036097">
    <property type="entry name" value="HisK_dim/P_sf"/>
</dbReference>
<dbReference type="CDD" id="cd00082">
    <property type="entry name" value="HisKA"/>
    <property type="match status" value="1"/>
</dbReference>
<evidence type="ECO:0000256" key="16">
    <source>
        <dbReference type="ARBA" id="ARBA00023012"/>
    </source>
</evidence>
<comment type="subcellular location">
    <subcellularLocation>
        <location evidence="3">Endoplasmic reticulum membrane</location>
        <topology evidence="3">Multi-pass membrane protein</topology>
    </subcellularLocation>
</comment>
<dbReference type="AlphaFoldDB" id="A0A371HMN2"/>
<keyword evidence="16" id="KW-0902">Two-component regulatory system</keyword>
<comment type="cofactor">
    <cofactor evidence="2">
        <name>Cu cation</name>
        <dbReference type="ChEBI" id="CHEBI:23378"/>
    </cofactor>
</comment>
<dbReference type="SMART" id="SM00448">
    <property type="entry name" value="REC"/>
    <property type="match status" value="1"/>
</dbReference>
<dbReference type="InterPro" id="IPR004358">
    <property type="entry name" value="Sig_transdc_His_kin-like_C"/>
</dbReference>
<keyword evidence="14" id="KW-1133">Transmembrane helix</keyword>
<keyword evidence="7" id="KW-0808">Transferase</keyword>
<evidence type="ECO:0000256" key="17">
    <source>
        <dbReference type="ARBA" id="ARBA00023136"/>
    </source>
</evidence>
<dbReference type="GO" id="GO:0038199">
    <property type="term" value="F:ethylene receptor activity"/>
    <property type="evidence" value="ECO:0007669"/>
    <property type="project" value="TreeGrafter"/>
</dbReference>
<dbReference type="OrthoDB" id="60033at2759"/>
<dbReference type="InterPro" id="IPR003661">
    <property type="entry name" value="HisK_dim/P_dom"/>
</dbReference>
<dbReference type="PANTHER" id="PTHR24423">
    <property type="entry name" value="TWO-COMPONENT SENSOR HISTIDINE KINASE"/>
    <property type="match status" value="1"/>
</dbReference>
<dbReference type="SMART" id="SM00388">
    <property type="entry name" value="HisKA"/>
    <property type="match status" value="1"/>
</dbReference>
<dbReference type="GO" id="GO:0000155">
    <property type="term" value="F:phosphorelay sensor kinase activity"/>
    <property type="evidence" value="ECO:0007669"/>
    <property type="project" value="InterPro"/>
</dbReference>
<comment type="catalytic activity">
    <reaction evidence="1">
        <text>ATP + protein L-histidine = ADP + protein N-phospho-L-histidine.</text>
        <dbReference type="EC" id="2.7.13.3"/>
    </reaction>
</comment>
<feature type="non-terminal residue" evidence="22">
    <location>
        <position position="1"/>
    </location>
</feature>
<comment type="caution">
    <text evidence="22">The sequence shown here is derived from an EMBL/GenBank/DDBJ whole genome shotgun (WGS) entry which is preliminary data.</text>
</comment>
<evidence type="ECO:0000259" key="21">
    <source>
        <dbReference type="PROSITE" id="PS50110"/>
    </source>
</evidence>
<keyword evidence="9" id="KW-0547">Nucleotide-binding</keyword>
<dbReference type="InterPro" id="IPR001789">
    <property type="entry name" value="Sig_transdc_resp-reg_receiver"/>
</dbReference>
<evidence type="ECO:0000256" key="18">
    <source>
        <dbReference type="ARBA" id="ARBA00023170"/>
    </source>
</evidence>
<dbReference type="InterPro" id="IPR003594">
    <property type="entry name" value="HATPase_dom"/>
</dbReference>
<keyword evidence="11" id="KW-0418">Kinase</keyword>
<evidence type="ECO:0000256" key="14">
    <source>
        <dbReference type="ARBA" id="ARBA00022989"/>
    </source>
</evidence>
<dbReference type="EC" id="2.7.13.3" evidence="5"/>
<dbReference type="GO" id="GO:0046872">
    <property type="term" value="F:metal ion binding"/>
    <property type="evidence" value="ECO:0007669"/>
    <property type="project" value="UniProtKB-KW"/>
</dbReference>
<dbReference type="FunFam" id="3.40.50.2300:FF:000192">
    <property type="entry name" value="Ethylene receptor"/>
    <property type="match status" value="1"/>
</dbReference>
<dbReference type="PROSITE" id="PS50110">
    <property type="entry name" value="RESPONSE_REGULATORY"/>
    <property type="match status" value="1"/>
</dbReference>
<dbReference type="STRING" id="157652.A0A371HMN2"/>
<dbReference type="FunFam" id="3.30.565.10:FF:000030">
    <property type="entry name" value="Ethylene receptor 1"/>
    <property type="match status" value="1"/>
</dbReference>
<accession>A0A371HMN2</accession>
<keyword evidence="12" id="KW-0256">Endoplasmic reticulum</keyword>
<dbReference type="Pfam" id="PF02518">
    <property type="entry name" value="HATPase_c"/>
    <property type="match status" value="1"/>
</dbReference>
<dbReference type="GO" id="GO:0005524">
    <property type="term" value="F:ATP binding"/>
    <property type="evidence" value="ECO:0007669"/>
    <property type="project" value="UniProtKB-KW"/>
</dbReference>
<keyword evidence="8" id="KW-0812">Transmembrane</keyword>
<dbReference type="InterPro" id="IPR011006">
    <property type="entry name" value="CheY-like_superfamily"/>
</dbReference>
<dbReference type="EMBL" id="QJKJ01002158">
    <property type="protein sequence ID" value="RDY04050.1"/>
    <property type="molecule type" value="Genomic_DNA"/>
</dbReference>
<evidence type="ECO:0000256" key="3">
    <source>
        <dbReference type="ARBA" id="ARBA00004477"/>
    </source>
</evidence>
<reference evidence="22" key="1">
    <citation type="submission" date="2018-05" db="EMBL/GenBank/DDBJ databases">
        <title>Draft genome of Mucuna pruriens seed.</title>
        <authorList>
            <person name="Nnadi N.E."/>
            <person name="Vos R."/>
            <person name="Hasami M.H."/>
            <person name="Devisetty U.K."/>
            <person name="Aguiy J.C."/>
        </authorList>
    </citation>
    <scope>NUCLEOTIDE SEQUENCE [LARGE SCALE GENOMIC DNA]</scope>
    <source>
        <strain evidence="22">JCA_2017</strain>
    </source>
</reference>
<dbReference type="FunFam" id="1.10.287.130:FF:000004">
    <property type="entry name" value="Ethylene receptor 1"/>
    <property type="match status" value="1"/>
</dbReference>
<proteinExistence type="inferred from homology"/>
<sequence>MELFCDNNLAISIAHNPVQHDRTKHIQIDRHFIKEKLDSGLIVIARIPTRLQVADIFIKELLVARFQELWQVAVALSHAAILEESMRARDQLMEQNIALDLARREAETAIRARNDFLAVMNHEMRTPMHAVIALSSLLQETDLTAEQRLMVETILKSSNLLATLINDVLDLSRLEDGSLQLESATFNLHSLFREVLNLIKPVAYVKKLSLTSHLASDLPMYAIGDEKRLMQTILNVVGNAVKFSKEGCISITAFVAKPESFRDARIPDFLPVPTDSHFYLRVQVKDSGSGINPQDIPKLFTKFAQNQSLTTRNPAGSGLGLAICRRFVNLMEGHIWIESEGIGKGCTVTFIVKLGIPDRSNEFKLPFVPKFLGNHGSTNFAGLKVLLMDDNGVSRTVSKGLLLHLGCDVTTASSSEECLRVVSLEHEVVFMDVCTWLGGYELTVRLHEKFTKHQSRPLIVALTGNNKKVTKDNCMRVGMDGLILKPVSVDKMRGALSELLERRVLFETV</sequence>
<keyword evidence="23" id="KW-1185">Reference proteome</keyword>
<protein>
    <recommendedName>
        <fullName evidence="5">histidine kinase</fullName>
        <ecNumber evidence="5">2.7.13.3</ecNumber>
    </recommendedName>
</protein>
<evidence type="ECO:0000256" key="2">
    <source>
        <dbReference type="ARBA" id="ARBA00001935"/>
    </source>
</evidence>
<dbReference type="SMART" id="SM00387">
    <property type="entry name" value="HATPase_c"/>
    <property type="match status" value="1"/>
</dbReference>
<dbReference type="SUPFAM" id="SSF47384">
    <property type="entry name" value="Homodimeric domain of signal transducing histidine kinase"/>
    <property type="match status" value="1"/>
</dbReference>
<dbReference type="InterPro" id="IPR036890">
    <property type="entry name" value="HATPase_C_sf"/>
</dbReference>
<dbReference type="Pfam" id="PF00072">
    <property type="entry name" value="Response_reg"/>
    <property type="match status" value="1"/>
</dbReference>
<evidence type="ECO:0000313" key="22">
    <source>
        <dbReference type="EMBL" id="RDY04050.1"/>
    </source>
</evidence>
<keyword evidence="17" id="KW-0472">Membrane</keyword>
<feature type="domain" description="Response regulatory" evidence="21">
    <location>
        <begin position="384"/>
        <end position="500"/>
    </location>
</feature>
<evidence type="ECO:0000256" key="9">
    <source>
        <dbReference type="ARBA" id="ARBA00022741"/>
    </source>
</evidence>
<dbReference type="SUPFAM" id="SSF55874">
    <property type="entry name" value="ATPase domain of HSP90 chaperone/DNA topoisomerase II/histidine kinase"/>
    <property type="match status" value="1"/>
</dbReference>
<evidence type="ECO:0000256" key="7">
    <source>
        <dbReference type="ARBA" id="ARBA00022679"/>
    </source>
</evidence>
<evidence type="ECO:0000256" key="4">
    <source>
        <dbReference type="ARBA" id="ARBA00009842"/>
    </source>
</evidence>
<evidence type="ECO:0000256" key="5">
    <source>
        <dbReference type="ARBA" id="ARBA00012438"/>
    </source>
</evidence>
<keyword evidence="18 22" id="KW-0675">Receptor</keyword>
<evidence type="ECO:0000256" key="8">
    <source>
        <dbReference type="ARBA" id="ARBA00022692"/>
    </source>
</evidence>
<evidence type="ECO:0000256" key="10">
    <source>
        <dbReference type="ARBA" id="ARBA00022745"/>
    </source>
</evidence>
<dbReference type="PROSITE" id="PS50109">
    <property type="entry name" value="HIS_KIN"/>
    <property type="match status" value="1"/>
</dbReference>
<dbReference type="GO" id="GO:0051740">
    <property type="term" value="F:ethylene binding"/>
    <property type="evidence" value="ECO:0007669"/>
    <property type="project" value="TreeGrafter"/>
</dbReference>
<evidence type="ECO:0000256" key="19">
    <source>
        <dbReference type="PROSITE-ProRule" id="PRU00169"/>
    </source>
</evidence>
<dbReference type="Gene3D" id="3.30.565.10">
    <property type="entry name" value="Histidine kinase-like ATPase, C-terminal domain"/>
    <property type="match status" value="1"/>
</dbReference>
<dbReference type="Pfam" id="PF00512">
    <property type="entry name" value="HisKA"/>
    <property type="match status" value="1"/>
</dbReference>
<dbReference type="Gene3D" id="3.40.50.2300">
    <property type="match status" value="1"/>
</dbReference>
<keyword evidence="10" id="KW-0936">Ethylene signaling pathway</keyword>
<dbReference type="PANTHER" id="PTHR24423:SF615">
    <property type="entry name" value="ETHYLENE RECEPTOR 1"/>
    <property type="match status" value="1"/>
</dbReference>
<keyword evidence="15" id="KW-0186">Copper</keyword>
<evidence type="ECO:0000256" key="6">
    <source>
        <dbReference type="ARBA" id="ARBA00022553"/>
    </source>
</evidence>
<gene>
    <name evidence="22" type="primary">ETR1</name>
    <name evidence="22" type="ORF">CR513_12285</name>
</gene>
<evidence type="ECO:0000256" key="11">
    <source>
        <dbReference type="ARBA" id="ARBA00022777"/>
    </source>
</evidence>
<dbReference type="Gene3D" id="1.10.287.130">
    <property type="match status" value="1"/>
</dbReference>
<feature type="modified residue" description="4-aspartylphosphate" evidence="19">
    <location>
        <position position="432"/>
    </location>
</feature>
<feature type="domain" description="Histidine kinase" evidence="20">
    <location>
        <begin position="119"/>
        <end position="356"/>
    </location>
</feature>
<dbReference type="Proteomes" id="UP000257109">
    <property type="component" value="Unassembled WGS sequence"/>
</dbReference>
<evidence type="ECO:0000313" key="23">
    <source>
        <dbReference type="Proteomes" id="UP000257109"/>
    </source>
</evidence>
<dbReference type="PRINTS" id="PR00344">
    <property type="entry name" value="BCTRLSENSOR"/>
</dbReference>
<dbReference type="GO" id="GO:0005789">
    <property type="term" value="C:endoplasmic reticulum membrane"/>
    <property type="evidence" value="ECO:0007669"/>
    <property type="project" value="UniProtKB-SubCell"/>
</dbReference>
<evidence type="ECO:0000256" key="1">
    <source>
        <dbReference type="ARBA" id="ARBA00000085"/>
    </source>
</evidence>
<name>A0A371HMN2_MUCPR</name>
<evidence type="ECO:0000256" key="15">
    <source>
        <dbReference type="ARBA" id="ARBA00023008"/>
    </source>
</evidence>
<dbReference type="InterPro" id="IPR005467">
    <property type="entry name" value="His_kinase_dom"/>
</dbReference>
<dbReference type="SUPFAM" id="SSF52172">
    <property type="entry name" value="CheY-like"/>
    <property type="match status" value="1"/>
</dbReference>
<organism evidence="22 23">
    <name type="scientific">Mucuna pruriens</name>
    <name type="common">Velvet bean</name>
    <name type="synonym">Dolichos pruriens</name>
    <dbReference type="NCBI Taxonomy" id="157652"/>
    <lineage>
        <taxon>Eukaryota</taxon>
        <taxon>Viridiplantae</taxon>
        <taxon>Streptophyta</taxon>
        <taxon>Embryophyta</taxon>
        <taxon>Tracheophyta</taxon>
        <taxon>Spermatophyta</taxon>
        <taxon>Magnoliopsida</taxon>
        <taxon>eudicotyledons</taxon>
        <taxon>Gunneridae</taxon>
        <taxon>Pentapetalae</taxon>
        <taxon>rosids</taxon>
        <taxon>fabids</taxon>
        <taxon>Fabales</taxon>
        <taxon>Fabaceae</taxon>
        <taxon>Papilionoideae</taxon>
        <taxon>50 kb inversion clade</taxon>
        <taxon>NPAAA clade</taxon>
        <taxon>indigoferoid/millettioid clade</taxon>
        <taxon>Phaseoleae</taxon>
        <taxon>Mucuna</taxon>
    </lineage>
</organism>
<evidence type="ECO:0000256" key="12">
    <source>
        <dbReference type="ARBA" id="ARBA00022824"/>
    </source>
</evidence>